<dbReference type="InterPro" id="IPR025659">
    <property type="entry name" value="Tubby-like_C"/>
</dbReference>
<evidence type="ECO:0000313" key="2">
    <source>
        <dbReference type="Proteomes" id="UP000261811"/>
    </source>
</evidence>
<name>A0A372JTK3_9ACTN</name>
<dbReference type="EMBL" id="QURH01000105">
    <property type="protein sequence ID" value="RFU42688.1"/>
    <property type="molecule type" value="Genomic_DNA"/>
</dbReference>
<accession>A0A372JTK3</accession>
<keyword evidence="2" id="KW-1185">Reference proteome</keyword>
<dbReference type="InterPro" id="IPR005552">
    <property type="entry name" value="Scramblase"/>
</dbReference>
<dbReference type="RefSeq" id="WP_117356364.1">
    <property type="nucleotide sequence ID" value="NZ_QURH01000105.1"/>
</dbReference>
<evidence type="ECO:0000313" key="1">
    <source>
        <dbReference type="EMBL" id="RFU42688.1"/>
    </source>
</evidence>
<dbReference type="Proteomes" id="UP000261811">
    <property type="component" value="Unassembled WGS sequence"/>
</dbReference>
<reference evidence="1 2" key="1">
    <citation type="submission" date="2018-08" db="EMBL/GenBank/DDBJ databases">
        <title>Actinomadura jelena sp. nov., a novel Actinomycete isolated from soil in Chad.</title>
        <authorList>
            <person name="Shi L."/>
        </authorList>
    </citation>
    <scope>NUCLEOTIDE SEQUENCE [LARGE SCALE GENOMIC DNA]</scope>
    <source>
        <strain evidence="1 2">NEAU-G17</strain>
    </source>
</reference>
<sequence length="205" mass="23225">MTDLFNLPSMRVEQPRKVVQTQTRYDVVDDRGTLLAYVTDQQVRSRREAVRAALPQNVRSSHATLVLKDASDAPRFVIDKVDAWLTHVHLAVTGDEGDEVMRGDRVGTVRANSTRRQYFLLDADETELAQAIGDLRLRTFPVTDNQRNRFAGITKKWAGLRAELFTTADRYAVEFTEEVSESLRVLVVVTAIVLDLMAYESKELV</sequence>
<protein>
    <recommendedName>
        <fullName evidence="3">Scramblase</fullName>
    </recommendedName>
</protein>
<dbReference type="GO" id="GO:0017128">
    <property type="term" value="F:phospholipid scramblase activity"/>
    <property type="evidence" value="ECO:0007669"/>
    <property type="project" value="InterPro"/>
</dbReference>
<gene>
    <name evidence="1" type="ORF">DZF91_05270</name>
</gene>
<evidence type="ECO:0008006" key="3">
    <source>
        <dbReference type="Google" id="ProtNLM"/>
    </source>
</evidence>
<dbReference type="GO" id="GO:0005886">
    <property type="term" value="C:plasma membrane"/>
    <property type="evidence" value="ECO:0007669"/>
    <property type="project" value="TreeGrafter"/>
</dbReference>
<dbReference type="AlphaFoldDB" id="A0A372JTK3"/>
<dbReference type="SUPFAM" id="SSF54518">
    <property type="entry name" value="Tubby C-terminal domain-like"/>
    <property type="match status" value="1"/>
</dbReference>
<dbReference type="OrthoDB" id="3468573at2"/>
<dbReference type="Pfam" id="PF03803">
    <property type="entry name" value="Scramblase"/>
    <property type="match status" value="1"/>
</dbReference>
<proteinExistence type="predicted"/>
<organism evidence="1 2">
    <name type="scientific">Actinomadura logoneensis</name>
    <dbReference type="NCBI Taxonomy" id="2293572"/>
    <lineage>
        <taxon>Bacteria</taxon>
        <taxon>Bacillati</taxon>
        <taxon>Actinomycetota</taxon>
        <taxon>Actinomycetes</taxon>
        <taxon>Streptosporangiales</taxon>
        <taxon>Thermomonosporaceae</taxon>
        <taxon>Actinomadura</taxon>
    </lineage>
</organism>
<dbReference type="PANTHER" id="PTHR23248">
    <property type="entry name" value="PHOSPHOLIPID SCRAMBLASE-RELATED"/>
    <property type="match status" value="1"/>
</dbReference>
<comment type="caution">
    <text evidence="1">The sequence shown here is derived from an EMBL/GenBank/DDBJ whole genome shotgun (WGS) entry which is preliminary data.</text>
</comment>
<dbReference type="PANTHER" id="PTHR23248:SF9">
    <property type="entry name" value="PHOSPHOLIPID SCRAMBLASE"/>
    <property type="match status" value="1"/>
</dbReference>